<evidence type="ECO:0000313" key="2">
    <source>
        <dbReference type="EMBL" id="GJT41647.1"/>
    </source>
</evidence>
<sequence length="211" mass="25191">MFDFYDAKISVRSSVKLLPEFKGLLSMKPNRERLFRDTVFGPWLDIQSHENDSHMMHYVLEHQVLVSNFRSDLPPIIFHIGDHWLEFGQKQFCLITGFRFGNISEKHSTMSPFFNRHFSENKTINGFKRVTGFDLLRVLRDKNTWLKMLDEDAVRLCLLIASELVYMGKEKRNFLTKHIMWLVDDFDAWNAFPWGEYMWDKFYQSTVCESQ</sequence>
<evidence type="ECO:0000259" key="1">
    <source>
        <dbReference type="Pfam" id="PF09331"/>
    </source>
</evidence>
<reference evidence="2" key="1">
    <citation type="journal article" date="2022" name="Int. J. Mol. Sci.">
        <title>Draft Genome of Tanacetum Coccineum: Genomic Comparison of Closely Related Tanacetum-Family Plants.</title>
        <authorList>
            <person name="Yamashiro T."/>
            <person name="Shiraishi A."/>
            <person name="Nakayama K."/>
            <person name="Satake H."/>
        </authorList>
    </citation>
    <scope>NUCLEOTIDE SEQUENCE</scope>
</reference>
<comment type="caution">
    <text evidence="2">The sequence shown here is derived from an EMBL/GenBank/DDBJ whole genome shotgun (WGS) entry which is preliminary data.</text>
</comment>
<dbReference type="Pfam" id="PF09331">
    <property type="entry name" value="DUF1985"/>
    <property type="match status" value="1"/>
</dbReference>
<gene>
    <name evidence="2" type="ORF">Tco_0941512</name>
</gene>
<protein>
    <submittedName>
        <fullName evidence="2">Phospholipase-like protein</fullName>
    </submittedName>
</protein>
<proteinExistence type="predicted"/>
<organism evidence="2 3">
    <name type="scientific">Tanacetum coccineum</name>
    <dbReference type="NCBI Taxonomy" id="301880"/>
    <lineage>
        <taxon>Eukaryota</taxon>
        <taxon>Viridiplantae</taxon>
        <taxon>Streptophyta</taxon>
        <taxon>Embryophyta</taxon>
        <taxon>Tracheophyta</taxon>
        <taxon>Spermatophyta</taxon>
        <taxon>Magnoliopsida</taxon>
        <taxon>eudicotyledons</taxon>
        <taxon>Gunneridae</taxon>
        <taxon>Pentapetalae</taxon>
        <taxon>asterids</taxon>
        <taxon>campanulids</taxon>
        <taxon>Asterales</taxon>
        <taxon>Asteraceae</taxon>
        <taxon>Asteroideae</taxon>
        <taxon>Anthemideae</taxon>
        <taxon>Anthemidinae</taxon>
        <taxon>Tanacetum</taxon>
    </lineage>
</organism>
<keyword evidence="3" id="KW-1185">Reference proteome</keyword>
<feature type="domain" description="DUF1985" evidence="1">
    <location>
        <begin position="76"/>
        <end position="203"/>
    </location>
</feature>
<dbReference type="InterPro" id="IPR015410">
    <property type="entry name" value="DUF1985"/>
</dbReference>
<dbReference type="PANTHER" id="PTHR48449">
    <property type="entry name" value="DUF1985 DOMAIN-CONTAINING PROTEIN"/>
    <property type="match status" value="1"/>
</dbReference>
<reference evidence="2" key="2">
    <citation type="submission" date="2022-01" db="EMBL/GenBank/DDBJ databases">
        <authorList>
            <person name="Yamashiro T."/>
            <person name="Shiraishi A."/>
            <person name="Satake H."/>
            <person name="Nakayama K."/>
        </authorList>
    </citation>
    <scope>NUCLEOTIDE SEQUENCE</scope>
</reference>
<name>A0ABQ5DRS6_9ASTR</name>
<accession>A0ABQ5DRS6</accession>
<dbReference type="EMBL" id="BQNB010015579">
    <property type="protein sequence ID" value="GJT41647.1"/>
    <property type="molecule type" value="Genomic_DNA"/>
</dbReference>
<dbReference type="PANTHER" id="PTHR48449:SF1">
    <property type="entry name" value="DUF1985 DOMAIN-CONTAINING PROTEIN"/>
    <property type="match status" value="1"/>
</dbReference>
<evidence type="ECO:0000313" key="3">
    <source>
        <dbReference type="Proteomes" id="UP001151760"/>
    </source>
</evidence>
<dbReference type="Proteomes" id="UP001151760">
    <property type="component" value="Unassembled WGS sequence"/>
</dbReference>